<protein>
    <submittedName>
        <fullName evidence="2">HTH_48 domain-containing protein</fullName>
    </submittedName>
</protein>
<keyword evidence="1" id="KW-1185">Reference proteome</keyword>
<proteinExistence type="predicted"/>
<dbReference type="Proteomes" id="UP000036681">
    <property type="component" value="Unplaced"/>
</dbReference>
<organism evidence="1 2">
    <name type="scientific">Ascaris lumbricoides</name>
    <name type="common">Giant roundworm</name>
    <dbReference type="NCBI Taxonomy" id="6252"/>
    <lineage>
        <taxon>Eukaryota</taxon>
        <taxon>Metazoa</taxon>
        <taxon>Ecdysozoa</taxon>
        <taxon>Nematoda</taxon>
        <taxon>Chromadorea</taxon>
        <taxon>Rhabditida</taxon>
        <taxon>Spirurina</taxon>
        <taxon>Ascaridomorpha</taxon>
        <taxon>Ascaridoidea</taxon>
        <taxon>Ascarididae</taxon>
        <taxon>Ascaris</taxon>
    </lineage>
</organism>
<dbReference type="AlphaFoldDB" id="A0A0M3I0J1"/>
<name>A0A0M3I0J1_ASCLU</name>
<evidence type="ECO:0000313" key="1">
    <source>
        <dbReference type="Proteomes" id="UP000036681"/>
    </source>
</evidence>
<sequence>MQHAIWKIAVWYEAVGFLTFTELFQRVDVVCRKEVIFLETTIPSDENQLKEVIAASEGDLRAQTEERVGEHSKSNSRSNSAVVLRGNYMAERRPRGNRKEAVSSCRTKQLLLPRETVCPTGGLWQEKGERDEETEGRFFSSEDLDERALRKVWRAKFVEVLAIGIPSKKTFGKWFIAAQHCDPRHVLVQYARLR</sequence>
<reference evidence="2" key="1">
    <citation type="submission" date="2017-02" db="UniProtKB">
        <authorList>
            <consortium name="WormBaseParasite"/>
        </authorList>
    </citation>
    <scope>IDENTIFICATION</scope>
</reference>
<accession>A0A0M3I0J1</accession>
<dbReference type="WBParaSite" id="ALUE_0000965401-mRNA-1">
    <property type="protein sequence ID" value="ALUE_0000965401-mRNA-1"/>
    <property type="gene ID" value="ALUE_0000965401"/>
</dbReference>
<evidence type="ECO:0000313" key="2">
    <source>
        <dbReference type="WBParaSite" id="ALUE_0000965401-mRNA-1"/>
    </source>
</evidence>